<dbReference type="Proteomes" id="UP001172101">
    <property type="component" value="Unassembled WGS sequence"/>
</dbReference>
<evidence type="ECO:0000313" key="2">
    <source>
        <dbReference type="EMBL" id="KAK0705910.1"/>
    </source>
</evidence>
<dbReference type="GeneID" id="85318298"/>
<dbReference type="RefSeq" id="XP_060291004.1">
    <property type="nucleotide sequence ID" value="XM_060435028.1"/>
</dbReference>
<comment type="caution">
    <text evidence="2">The sequence shown here is derived from an EMBL/GenBank/DDBJ whole genome shotgun (WGS) entry which is preliminary data.</text>
</comment>
<keyword evidence="3" id="KW-1185">Reference proteome</keyword>
<feature type="region of interest" description="Disordered" evidence="1">
    <location>
        <begin position="157"/>
        <end position="181"/>
    </location>
</feature>
<feature type="region of interest" description="Disordered" evidence="1">
    <location>
        <begin position="34"/>
        <end position="74"/>
    </location>
</feature>
<protein>
    <submittedName>
        <fullName evidence="2">Uncharacterized protein</fullName>
    </submittedName>
</protein>
<organism evidence="2 3">
    <name type="scientific">Lasiosphaeria miniovina</name>
    <dbReference type="NCBI Taxonomy" id="1954250"/>
    <lineage>
        <taxon>Eukaryota</taxon>
        <taxon>Fungi</taxon>
        <taxon>Dikarya</taxon>
        <taxon>Ascomycota</taxon>
        <taxon>Pezizomycotina</taxon>
        <taxon>Sordariomycetes</taxon>
        <taxon>Sordariomycetidae</taxon>
        <taxon>Sordariales</taxon>
        <taxon>Lasiosphaeriaceae</taxon>
        <taxon>Lasiosphaeria</taxon>
    </lineage>
</organism>
<evidence type="ECO:0000313" key="3">
    <source>
        <dbReference type="Proteomes" id="UP001172101"/>
    </source>
</evidence>
<gene>
    <name evidence="2" type="ORF">B0T26DRAFT_438119</name>
</gene>
<evidence type="ECO:0000256" key="1">
    <source>
        <dbReference type="SAM" id="MobiDB-lite"/>
    </source>
</evidence>
<dbReference type="AlphaFoldDB" id="A0AA39ZYC8"/>
<reference evidence="2" key="1">
    <citation type="submission" date="2023-06" db="EMBL/GenBank/DDBJ databases">
        <title>Genome-scale phylogeny and comparative genomics of the fungal order Sordariales.</title>
        <authorList>
            <consortium name="Lawrence Berkeley National Laboratory"/>
            <person name="Hensen N."/>
            <person name="Bonometti L."/>
            <person name="Westerberg I."/>
            <person name="Brannstrom I.O."/>
            <person name="Guillou S."/>
            <person name="Cros-Aarteil S."/>
            <person name="Calhoun S."/>
            <person name="Haridas S."/>
            <person name="Kuo A."/>
            <person name="Mondo S."/>
            <person name="Pangilinan J."/>
            <person name="Riley R."/>
            <person name="LaButti K."/>
            <person name="Andreopoulos B."/>
            <person name="Lipzen A."/>
            <person name="Chen C."/>
            <person name="Yanf M."/>
            <person name="Daum C."/>
            <person name="Ng V."/>
            <person name="Clum A."/>
            <person name="Steindorff A."/>
            <person name="Ohm R."/>
            <person name="Martin F."/>
            <person name="Silar P."/>
            <person name="Natvig D."/>
            <person name="Lalanne C."/>
            <person name="Gautier V."/>
            <person name="Ament-velasquez S.L."/>
            <person name="Kruys A."/>
            <person name="Hutchinson M.I."/>
            <person name="Powell A.J."/>
            <person name="Barry K."/>
            <person name="Miller A.N."/>
            <person name="Grigoriev I.V."/>
            <person name="Debuchy R."/>
            <person name="Gladieux P."/>
            <person name="Thoren M.H."/>
            <person name="Johannesson H."/>
        </authorList>
    </citation>
    <scope>NUCLEOTIDE SEQUENCE</scope>
    <source>
        <strain evidence="2">SMH2392-1A</strain>
    </source>
</reference>
<accession>A0AA39ZYC8</accession>
<sequence>MSSSFSPFCLLKETDNNPACPSLTLQIPCSHGLSSIKGRRTSSGADAGRGLPSRGRRFRRGAQHSPAPGEKPCAVADRPICGSGDPAALRLHPLVVQVPRVRAHDRGRGRKPKTGYCQVHDVQGNAGSCEPTPLGVCRKGPDQIAEDNLRTLRAPRAKTAQGTPGAATASHRVARTRRELL</sequence>
<name>A0AA39ZYC8_9PEZI</name>
<proteinExistence type="predicted"/>
<dbReference type="EMBL" id="JAUIRO010000007">
    <property type="protein sequence ID" value="KAK0705910.1"/>
    <property type="molecule type" value="Genomic_DNA"/>
</dbReference>